<keyword evidence="1" id="KW-0472">Membrane</keyword>
<name>A0A7C3CD79_9PROT</name>
<evidence type="ECO:0000313" key="3">
    <source>
        <dbReference type="Proteomes" id="UP000886042"/>
    </source>
</evidence>
<reference evidence="2" key="1">
    <citation type="journal article" date="2020" name="mSystems">
        <title>Genome- and Community-Level Interaction Insights into Carbon Utilization and Element Cycling Functions of Hydrothermarchaeota in Hydrothermal Sediment.</title>
        <authorList>
            <person name="Zhou Z."/>
            <person name="Liu Y."/>
            <person name="Xu W."/>
            <person name="Pan J."/>
            <person name="Luo Z.H."/>
            <person name="Li M."/>
        </authorList>
    </citation>
    <scope>NUCLEOTIDE SEQUENCE [LARGE SCALE GENOMIC DNA]</scope>
    <source>
        <strain evidence="2">HyVt-489</strain>
    </source>
</reference>
<keyword evidence="1" id="KW-0812">Transmembrane</keyword>
<keyword evidence="1" id="KW-1133">Transmembrane helix</keyword>
<evidence type="ECO:0000256" key="1">
    <source>
        <dbReference type="SAM" id="Phobius"/>
    </source>
</evidence>
<feature type="non-terminal residue" evidence="2">
    <location>
        <position position="99"/>
    </location>
</feature>
<dbReference type="EMBL" id="DRMN01000419">
    <property type="protein sequence ID" value="HFB55565.1"/>
    <property type="molecule type" value="Genomic_DNA"/>
</dbReference>
<dbReference type="Pfam" id="PF05656">
    <property type="entry name" value="DUF805"/>
    <property type="match status" value="1"/>
</dbReference>
<organism evidence="2 3">
    <name type="scientific">Hellea balneolensis</name>
    <dbReference type="NCBI Taxonomy" id="287478"/>
    <lineage>
        <taxon>Bacteria</taxon>
        <taxon>Pseudomonadati</taxon>
        <taxon>Pseudomonadota</taxon>
        <taxon>Alphaproteobacteria</taxon>
        <taxon>Maricaulales</taxon>
        <taxon>Robiginitomaculaceae</taxon>
        <taxon>Hellea</taxon>
    </lineage>
</organism>
<dbReference type="Proteomes" id="UP000886042">
    <property type="component" value="Unassembled WGS sequence"/>
</dbReference>
<feature type="transmembrane region" description="Helical" evidence="1">
    <location>
        <begin position="40"/>
        <end position="60"/>
    </location>
</feature>
<sequence length="99" mass="10610">MGNLLFSPSGRINGSDFMRGVVILIAISAVLQILPLISTALGMLGIIGIALLWCWVVLYIKRFHDAGKSGWMCILPLLAYIVGGVIVGMLVQSMFAGDM</sequence>
<feature type="transmembrane region" description="Helical" evidence="1">
    <location>
        <begin position="72"/>
        <end position="95"/>
    </location>
</feature>
<protein>
    <submittedName>
        <fullName evidence="2">DUF805 domain-containing protein</fullName>
    </submittedName>
</protein>
<proteinExistence type="predicted"/>
<dbReference type="AlphaFoldDB" id="A0A7C3CD79"/>
<evidence type="ECO:0000313" key="2">
    <source>
        <dbReference type="EMBL" id="HFB55565.1"/>
    </source>
</evidence>
<comment type="caution">
    <text evidence="2">The sequence shown here is derived from an EMBL/GenBank/DDBJ whole genome shotgun (WGS) entry which is preliminary data.</text>
</comment>
<accession>A0A7C3CD79</accession>
<feature type="transmembrane region" description="Helical" evidence="1">
    <location>
        <begin position="17"/>
        <end position="34"/>
    </location>
</feature>
<gene>
    <name evidence="2" type="ORF">ENJ46_06530</name>
</gene>
<dbReference type="InterPro" id="IPR008523">
    <property type="entry name" value="DUF805"/>
</dbReference>
<dbReference type="GO" id="GO:0016020">
    <property type="term" value="C:membrane"/>
    <property type="evidence" value="ECO:0007669"/>
    <property type="project" value="InterPro"/>
</dbReference>